<dbReference type="Gene3D" id="3.40.50.300">
    <property type="entry name" value="P-loop containing nucleotide triphosphate hydrolases"/>
    <property type="match status" value="1"/>
</dbReference>
<keyword evidence="1" id="KW-0175">Coiled coil</keyword>
<keyword evidence="4" id="KW-1185">Reference proteome</keyword>
<evidence type="ECO:0000256" key="1">
    <source>
        <dbReference type="SAM" id="Coils"/>
    </source>
</evidence>
<feature type="domain" description="DUF8206" evidence="2">
    <location>
        <begin position="341"/>
        <end position="421"/>
    </location>
</feature>
<comment type="caution">
    <text evidence="3">The sequence shown here is derived from an EMBL/GenBank/DDBJ whole genome shotgun (WGS) entry which is preliminary data.</text>
</comment>
<reference evidence="3" key="1">
    <citation type="journal article" date="2023" name="G3 (Bethesda)">
        <title>Whole genome assemblies of Zophobas morio and Tenebrio molitor.</title>
        <authorList>
            <person name="Kaur S."/>
            <person name="Stinson S.A."/>
            <person name="diCenzo G.C."/>
        </authorList>
    </citation>
    <scope>NUCLEOTIDE SEQUENCE</scope>
    <source>
        <strain evidence="3">QUZm001</strain>
    </source>
</reference>
<accession>A0AA38IFX1</accession>
<organism evidence="3 4">
    <name type="scientific">Zophobas morio</name>
    <dbReference type="NCBI Taxonomy" id="2755281"/>
    <lineage>
        <taxon>Eukaryota</taxon>
        <taxon>Metazoa</taxon>
        <taxon>Ecdysozoa</taxon>
        <taxon>Arthropoda</taxon>
        <taxon>Hexapoda</taxon>
        <taxon>Insecta</taxon>
        <taxon>Pterygota</taxon>
        <taxon>Neoptera</taxon>
        <taxon>Endopterygota</taxon>
        <taxon>Coleoptera</taxon>
        <taxon>Polyphaga</taxon>
        <taxon>Cucujiformia</taxon>
        <taxon>Tenebrionidae</taxon>
        <taxon>Zophobas</taxon>
    </lineage>
</organism>
<dbReference type="InterPro" id="IPR058519">
    <property type="entry name" value="DUF8206"/>
</dbReference>
<dbReference type="SUPFAM" id="SSF52540">
    <property type="entry name" value="P-loop containing nucleoside triphosphate hydrolases"/>
    <property type="match status" value="1"/>
</dbReference>
<evidence type="ECO:0000313" key="4">
    <source>
        <dbReference type="Proteomes" id="UP001168821"/>
    </source>
</evidence>
<dbReference type="PANTHER" id="PTHR32046:SF11">
    <property type="entry name" value="IMMUNE-ASSOCIATED NUCLEOTIDE-BINDING PROTEIN 10-LIKE"/>
    <property type="match status" value="1"/>
</dbReference>
<dbReference type="Pfam" id="PF26633">
    <property type="entry name" value="DUF8206"/>
    <property type="match status" value="1"/>
</dbReference>
<dbReference type="AlphaFoldDB" id="A0AA38IFX1"/>
<name>A0AA38IFX1_9CUCU</name>
<dbReference type="EMBL" id="JALNTZ010000004">
    <property type="protein sequence ID" value="KAJ3653441.1"/>
    <property type="molecule type" value="Genomic_DNA"/>
</dbReference>
<dbReference type="InterPro" id="IPR025662">
    <property type="entry name" value="Sigma_54_int_dom_ATP-bd_1"/>
</dbReference>
<evidence type="ECO:0000259" key="2">
    <source>
        <dbReference type="Pfam" id="PF26633"/>
    </source>
</evidence>
<dbReference type="InterPro" id="IPR027417">
    <property type="entry name" value="P-loop_NTPase"/>
</dbReference>
<gene>
    <name evidence="3" type="ORF">Zmor_012693</name>
</gene>
<dbReference type="PANTHER" id="PTHR32046">
    <property type="entry name" value="G DOMAIN-CONTAINING PROTEIN"/>
    <property type="match status" value="1"/>
</dbReference>
<dbReference type="Proteomes" id="UP001168821">
    <property type="component" value="Unassembled WGS sequence"/>
</dbReference>
<sequence>MFNLAAVEDTPNTVNILLMGETGVGKSTFVNSFANYIRTDDFQKARKLPTPLVLIPTRCTVYGTNSMGGQNLTVGFDENETQDVGSSATQCVKNYMFPLEGENLLLRFIDTPGLGDTAGPDKDDKHCEAILSYLSQLDKINAICLVMKPLNDRNTVHFSYCVRRILSQLHKSACDNLIFLFTNTKGSDYTPGSTFALLKEMKADLASKPPFVNIPLEKNNVFCLDNECFKHLLALNFKIELFSRTLESCVTSWQISCEEIVRFIRYVQNLPAHNVKRTISINETKELILKLSKPLFDICQLMQENITILNTKEQESARANQTIEELKQNLYKPVVDIEIVKLENSAMVCTGSKCVDKIEVGQITKSAYRTRCHEKCFLSAVTYDVVGHWLLATCSKMYTFRSAPSCKHCGCSYKLHMITFYDTKLVEKSVFSEDVVSDIDSETKQLQKLQECIDTIKREKGELQQELDYISECTAKFACFLQNNAITSSYDSFHEYVYLSLQREKSLGDRTNQAVVNNLTEILTRHENLVKVLKEKLSRDVDRTEVTAESLYKDAQELFNLKHAGPKIKEIFDARAACMKNAVKPPFKTVVAEKIPKWFFKRGTVART</sequence>
<dbReference type="PROSITE" id="PS00675">
    <property type="entry name" value="SIGMA54_INTERACT_1"/>
    <property type="match status" value="1"/>
</dbReference>
<protein>
    <recommendedName>
        <fullName evidence="2">DUF8206 domain-containing protein</fullName>
    </recommendedName>
</protein>
<evidence type="ECO:0000313" key="3">
    <source>
        <dbReference type="EMBL" id="KAJ3653441.1"/>
    </source>
</evidence>
<feature type="coiled-coil region" evidence="1">
    <location>
        <begin position="439"/>
        <end position="466"/>
    </location>
</feature>
<proteinExistence type="predicted"/>